<reference evidence="4" key="1">
    <citation type="journal article" date="2019" name="Int. J. Syst. Evol. Microbiol.">
        <title>The Global Catalogue of Microorganisms (GCM) 10K type strain sequencing project: providing services to taxonomists for standard genome sequencing and annotation.</title>
        <authorList>
            <consortium name="The Broad Institute Genomics Platform"/>
            <consortium name="The Broad Institute Genome Sequencing Center for Infectious Disease"/>
            <person name="Wu L."/>
            <person name="Ma J."/>
        </authorList>
    </citation>
    <scope>NUCLEOTIDE SEQUENCE [LARGE SCALE GENOMIC DNA]</scope>
    <source>
        <strain evidence="4">JCM 12165</strain>
    </source>
</reference>
<sequence length="332" mass="34523">MRRFVAGLLVAVSALCLVLSSTSLWARSYVVDTEVFVSGARAVLAEPAVQDWVGSRVADTVVQPALDETAALLPPTLGGFRPAVERGARSMVGAGVHALLTSDLFSTTALASAHAQLVEGRPVRLTVGQAALAVSTQDPVGLAARLLDLVPDDIGVTVLTPHDAPLVYTAVGLLKLLWLWTALIAIAAFAGALVVSRRPLATVRAWAVTASGLGLLLIALPWARASVLAHVEPGGRDAAGAVYAVLTDGLRSWTLWLLAGTVVVAVVASVSASSRHSADRAGRTPPGTALDRATPVRWSAPVTRTFDVFPADPVRHGLHTEKVAFEEGKGTT</sequence>
<feature type="signal peptide" evidence="2">
    <location>
        <begin position="1"/>
        <end position="26"/>
    </location>
</feature>
<feature type="chain" id="PRO_5046833377" evidence="2">
    <location>
        <begin position="27"/>
        <end position="332"/>
    </location>
</feature>
<proteinExistence type="predicted"/>
<dbReference type="RefSeq" id="WP_343978093.1">
    <property type="nucleotide sequence ID" value="NZ_BAAAJG010000010.1"/>
</dbReference>
<dbReference type="Proteomes" id="UP001597145">
    <property type="component" value="Unassembled WGS sequence"/>
</dbReference>
<feature type="transmembrane region" description="Helical" evidence="1">
    <location>
        <begin position="253"/>
        <end position="273"/>
    </location>
</feature>
<organism evidence="3 4">
    <name type="scientific">Pseudonocardia aurantiaca</name>
    <dbReference type="NCBI Taxonomy" id="75290"/>
    <lineage>
        <taxon>Bacteria</taxon>
        <taxon>Bacillati</taxon>
        <taxon>Actinomycetota</taxon>
        <taxon>Actinomycetes</taxon>
        <taxon>Pseudonocardiales</taxon>
        <taxon>Pseudonocardiaceae</taxon>
        <taxon>Pseudonocardia</taxon>
    </lineage>
</organism>
<dbReference type="EMBL" id="JBHUCP010000019">
    <property type="protein sequence ID" value="MFD1532620.1"/>
    <property type="molecule type" value="Genomic_DNA"/>
</dbReference>
<name>A0ABW4FQV6_9PSEU</name>
<keyword evidence="4" id="KW-1185">Reference proteome</keyword>
<keyword evidence="1" id="KW-1133">Transmembrane helix</keyword>
<gene>
    <name evidence="3" type="ORF">ACFSCY_24650</name>
</gene>
<evidence type="ECO:0000256" key="2">
    <source>
        <dbReference type="SAM" id="SignalP"/>
    </source>
</evidence>
<keyword evidence="1" id="KW-0472">Membrane</keyword>
<evidence type="ECO:0000256" key="1">
    <source>
        <dbReference type="SAM" id="Phobius"/>
    </source>
</evidence>
<feature type="transmembrane region" description="Helical" evidence="1">
    <location>
        <begin position="203"/>
        <end position="223"/>
    </location>
</feature>
<evidence type="ECO:0000313" key="4">
    <source>
        <dbReference type="Proteomes" id="UP001597145"/>
    </source>
</evidence>
<comment type="caution">
    <text evidence="3">The sequence shown here is derived from an EMBL/GenBank/DDBJ whole genome shotgun (WGS) entry which is preliminary data.</text>
</comment>
<keyword evidence="1" id="KW-0812">Transmembrane</keyword>
<evidence type="ECO:0000313" key="3">
    <source>
        <dbReference type="EMBL" id="MFD1532620.1"/>
    </source>
</evidence>
<protein>
    <submittedName>
        <fullName evidence="3">Uncharacterized protein</fullName>
    </submittedName>
</protein>
<feature type="transmembrane region" description="Helical" evidence="1">
    <location>
        <begin position="177"/>
        <end position="196"/>
    </location>
</feature>
<keyword evidence="2" id="KW-0732">Signal</keyword>
<accession>A0ABW4FQV6</accession>